<keyword evidence="1" id="KW-0812">Transmembrane</keyword>
<name>A0A6N4TGB6_9FIRM</name>
<feature type="transmembrane region" description="Helical" evidence="1">
    <location>
        <begin position="260"/>
        <end position="277"/>
    </location>
</feature>
<feature type="transmembrane region" description="Helical" evidence="1">
    <location>
        <begin position="6"/>
        <end position="24"/>
    </location>
</feature>
<accession>A0A6N4TGB6</accession>
<evidence type="ECO:0000313" key="4">
    <source>
        <dbReference type="Proteomes" id="UP000464754"/>
    </source>
</evidence>
<proteinExistence type="predicted"/>
<dbReference type="KEGG" id="aarg:Aargi30884_06600"/>
<organism evidence="2 4">
    <name type="scientific">Amedibacterium intestinale</name>
    <dbReference type="NCBI Taxonomy" id="2583452"/>
    <lineage>
        <taxon>Bacteria</taxon>
        <taxon>Bacillati</taxon>
        <taxon>Bacillota</taxon>
        <taxon>Erysipelotrichia</taxon>
        <taxon>Erysipelotrichales</taxon>
        <taxon>Erysipelotrichaceae</taxon>
        <taxon>Amedibacterium</taxon>
    </lineage>
</organism>
<feature type="transmembrane region" description="Helical" evidence="1">
    <location>
        <begin position="61"/>
        <end position="82"/>
    </location>
</feature>
<protein>
    <submittedName>
        <fullName evidence="2">Uncharacterized protein</fullName>
    </submittedName>
</protein>
<gene>
    <name evidence="2" type="ORF">Aargi30884_06600</name>
    <name evidence="3" type="ORF">Aargi30884_22120</name>
</gene>
<keyword evidence="1" id="KW-1133">Transmembrane helix</keyword>
<dbReference type="Proteomes" id="UP000464754">
    <property type="component" value="Chromosome"/>
</dbReference>
<keyword evidence="1" id="KW-0472">Membrane</keyword>
<sequence length="326" mass="39020">MYTIVFIAFIFLAVNLPSYVRKNLMELIADESSKAKENLQTSQLNFLTKIEWLRFYPLKKILLALLWLFCLYGAVRGIFVTINDPRNVFIFLTALFWMITILTARKVWRYIRLPYHSVPVLNHVKTKEELKEALQGECFEKVQFEHKMLRKYVPVLISENWVVIAGRLIPRTGVEKIYYFHESPIVNYEQIRIIYSNGEEFRFPSEREYADELRQKEISNLLHKISPEVIEKAETTNTSRKKDKSVIYWNMNYKGKFRRTLGFIPVVIILCFITPLFMGSFWFIYDIILVVVLIWQLRYTYKMMKIEEQKLKRENKNVNIKDDDYS</sequence>
<feature type="transmembrane region" description="Helical" evidence="1">
    <location>
        <begin position="88"/>
        <end position="108"/>
    </location>
</feature>
<evidence type="ECO:0000313" key="3">
    <source>
        <dbReference type="EMBL" id="BBK23309.1"/>
    </source>
</evidence>
<dbReference type="EMBL" id="AP019695">
    <property type="protein sequence ID" value="BBK21757.1"/>
    <property type="molecule type" value="Genomic_DNA"/>
</dbReference>
<reference evidence="4" key="1">
    <citation type="submission" date="2019-05" db="EMBL/GenBank/DDBJ databases">
        <title>Complete genome sequencing of Absiella argi strain JCM 30884.</title>
        <authorList>
            <person name="Sakamoto M."/>
            <person name="Murakami T."/>
            <person name="Mori H."/>
        </authorList>
    </citation>
    <scope>NUCLEOTIDE SEQUENCE [LARGE SCALE GENOMIC DNA]</scope>
    <source>
        <strain evidence="4">JCM 30884</strain>
    </source>
</reference>
<keyword evidence="4" id="KW-1185">Reference proteome</keyword>
<dbReference type="RefSeq" id="WP_240145513.1">
    <property type="nucleotide sequence ID" value="NZ_AP019695.1"/>
</dbReference>
<evidence type="ECO:0000256" key="1">
    <source>
        <dbReference type="SAM" id="Phobius"/>
    </source>
</evidence>
<dbReference type="EMBL" id="AP019695">
    <property type="protein sequence ID" value="BBK23309.1"/>
    <property type="molecule type" value="Genomic_DNA"/>
</dbReference>
<dbReference type="AlphaFoldDB" id="A0A6N4TGB6"/>
<evidence type="ECO:0000313" key="2">
    <source>
        <dbReference type="EMBL" id="BBK21757.1"/>
    </source>
</evidence>
<reference evidence="2" key="2">
    <citation type="journal article" date="2020" name="Int. J. Syst. Evol. Microbiol.">
        <title>Amedibacterium intestinale gen. nov., sp. nov., isolated from human faeces, and reclassification of Eubacterium dolichum Moore et al. 1976 (Approved Lists 1980) as Amedibacillus dolichus gen. nov., comb. nov.</title>
        <authorList>
            <person name="Ikeyama N."/>
            <person name="Toyoda A."/>
            <person name="Morohoshi S."/>
            <person name="Kunihiro T."/>
            <person name="Murakami T."/>
            <person name="Mori H."/>
            <person name="Iino T."/>
            <person name="Ohkuma M."/>
            <person name="Sakamoto M."/>
        </authorList>
    </citation>
    <scope>NUCLEOTIDE SEQUENCE</scope>
    <source>
        <strain evidence="2">JCM 30884</strain>
    </source>
</reference>
<dbReference type="KEGG" id="aarg:Aargi30884_22120"/>